<dbReference type="Proteomes" id="UP000614490">
    <property type="component" value="Unassembled WGS sequence"/>
</dbReference>
<evidence type="ECO:0000256" key="1">
    <source>
        <dbReference type="SAM" id="MobiDB-lite"/>
    </source>
</evidence>
<comment type="caution">
    <text evidence="2">The sequence shown here is derived from an EMBL/GenBank/DDBJ whole genome shotgun (WGS) entry which is preliminary data.</text>
</comment>
<name>A0A931HVS9_9BACI</name>
<feature type="region of interest" description="Disordered" evidence="1">
    <location>
        <begin position="37"/>
        <end position="57"/>
    </location>
</feature>
<evidence type="ECO:0000313" key="3">
    <source>
        <dbReference type="Proteomes" id="UP000614490"/>
    </source>
</evidence>
<sequence>MKENTHKVELTDEWKELVVYATENNCSKEAFKQWLNNQESTQKKTPHLQLVKSNESR</sequence>
<dbReference type="RefSeq" id="WP_197317322.1">
    <property type="nucleotide sequence ID" value="NZ_JADZSC010000002.1"/>
</dbReference>
<dbReference type="EMBL" id="JADZSC010000002">
    <property type="protein sequence ID" value="MBH0230705.1"/>
    <property type="molecule type" value="Genomic_DNA"/>
</dbReference>
<reference evidence="2 3" key="1">
    <citation type="journal article" date="2005" name="Int. J. Syst. Evol. Microbiol.">
        <title>Halobacillus yeomjeoni sp. nov., isolated from a marine solar saltern in Korea.</title>
        <authorList>
            <person name="Yoon J.H."/>
            <person name="Kang S.J."/>
            <person name="Lee C.H."/>
            <person name="Oh H.W."/>
            <person name="Oh T.K."/>
        </authorList>
    </citation>
    <scope>NUCLEOTIDE SEQUENCE [LARGE SCALE GENOMIC DNA]</scope>
    <source>
        <strain evidence="2 3">KCTC 3957</strain>
    </source>
</reference>
<gene>
    <name evidence="2" type="ORF">H0267_10805</name>
</gene>
<accession>A0A931HVS9</accession>
<organism evidence="2 3">
    <name type="scientific">Halobacillus yeomjeoni</name>
    <dbReference type="NCBI Taxonomy" id="311194"/>
    <lineage>
        <taxon>Bacteria</taxon>
        <taxon>Bacillati</taxon>
        <taxon>Bacillota</taxon>
        <taxon>Bacilli</taxon>
        <taxon>Bacillales</taxon>
        <taxon>Bacillaceae</taxon>
        <taxon>Halobacillus</taxon>
    </lineage>
</organism>
<protein>
    <submittedName>
        <fullName evidence="2">Uncharacterized protein</fullName>
    </submittedName>
</protein>
<keyword evidence="3" id="KW-1185">Reference proteome</keyword>
<proteinExistence type="predicted"/>
<dbReference type="AlphaFoldDB" id="A0A931HVS9"/>
<evidence type="ECO:0000313" key="2">
    <source>
        <dbReference type="EMBL" id="MBH0230705.1"/>
    </source>
</evidence>